<dbReference type="EC" id="2.1.1.72" evidence="1"/>
<accession>A0AAE3AGJ9</accession>
<dbReference type="InterPro" id="IPR029063">
    <property type="entry name" value="SAM-dependent_MTases_sf"/>
</dbReference>
<evidence type="ECO:0000256" key="1">
    <source>
        <dbReference type="ARBA" id="ARBA00011900"/>
    </source>
</evidence>
<evidence type="ECO:0000256" key="6">
    <source>
        <dbReference type="ARBA" id="ARBA00047942"/>
    </source>
</evidence>
<feature type="domain" description="DNA methylase adenine-specific" evidence="7">
    <location>
        <begin position="377"/>
        <end position="600"/>
    </location>
</feature>
<dbReference type="PANTHER" id="PTHR42933">
    <property type="entry name" value="SLR6095 PROTEIN"/>
    <property type="match status" value="1"/>
</dbReference>
<dbReference type="Proteomes" id="UP001199319">
    <property type="component" value="Unassembled WGS sequence"/>
</dbReference>
<keyword evidence="5" id="KW-0680">Restriction system</keyword>
<keyword evidence="9" id="KW-1185">Reference proteome</keyword>
<dbReference type="Gene3D" id="3.40.50.150">
    <property type="entry name" value="Vaccinia Virus protein VP39"/>
    <property type="match status" value="1"/>
</dbReference>
<evidence type="ECO:0000256" key="3">
    <source>
        <dbReference type="ARBA" id="ARBA00022679"/>
    </source>
</evidence>
<evidence type="ECO:0000256" key="5">
    <source>
        <dbReference type="ARBA" id="ARBA00022747"/>
    </source>
</evidence>
<dbReference type="GO" id="GO:0003677">
    <property type="term" value="F:DNA binding"/>
    <property type="evidence" value="ECO:0007669"/>
    <property type="project" value="InterPro"/>
</dbReference>
<reference evidence="8" key="1">
    <citation type="submission" date="2021-10" db="EMBL/GenBank/DDBJ databases">
        <title>Anaerobic single-cell dispensing facilitates the cultivation of human gut bacteria.</title>
        <authorList>
            <person name="Afrizal A."/>
        </authorList>
    </citation>
    <scope>NUCLEOTIDE SEQUENCE</scope>
    <source>
        <strain evidence="8">CLA-AA-H272</strain>
    </source>
</reference>
<proteinExistence type="predicted"/>
<evidence type="ECO:0000256" key="4">
    <source>
        <dbReference type="ARBA" id="ARBA00022691"/>
    </source>
</evidence>
<evidence type="ECO:0000259" key="7">
    <source>
        <dbReference type="Pfam" id="PF02384"/>
    </source>
</evidence>
<name>A0AAE3AGJ9_9FIRM</name>
<keyword evidence="2 8" id="KW-0489">Methyltransferase</keyword>
<dbReference type="GO" id="GO:0009307">
    <property type="term" value="P:DNA restriction-modification system"/>
    <property type="evidence" value="ECO:0007669"/>
    <property type="project" value="UniProtKB-KW"/>
</dbReference>
<keyword evidence="4" id="KW-0949">S-adenosyl-L-methionine</keyword>
<comment type="caution">
    <text evidence="8">The sequence shown here is derived from an EMBL/GenBank/DDBJ whole genome shotgun (WGS) entry which is preliminary data.</text>
</comment>
<dbReference type="AlphaFoldDB" id="A0AAE3AGJ9"/>
<evidence type="ECO:0000313" key="8">
    <source>
        <dbReference type="EMBL" id="MCC2129895.1"/>
    </source>
</evidence>
<dbReference type="PANTHER" id="PTHR42933:SF1">
    <property type="entry name" value="SITE-SPECIFIC DNA-METHYLTRANSFERASE (ADENINE-SPECIFIC)"/>
    <property type="match status" value="1"/>
</dbReference>
<keyword evidence="3" id="KW-0808">Transferase</keyword>
<protein>
    <recommendedName>
        <fullName evidence="1">site-specific DNA-methyltransferase (adenine-specific)</fullName>
        <ecNumber evidence="1">2.1.1.72</ecNumber>
    </recommendedName>
</protein>
<dbReference type="RefSeq" id="WP_302929136.1">
    <property type="nucleotide sequence ID" value="NZ_JAJEPW010000030.1"/>
</dbReference>
<dbReference type="SUPFAM" id="SSF53335">
    <property type="entry name" value="S-adenosyl-L-methionine-dependent methyltransferases"/>
    <property type="match status" value="1"/>
</dbReference>
<dbReference type="InterPro" id="IPR003356">
    <property type="entry name" value="DNA_methylase_A-5"/>
</dbReference>
<evidence type="ECO:0000256" key="2">
    <source>
        <dbReference type="ARBA" id="ARBA00022603"/>
    </source>
</evidence>
<dbReference type="EMBL" id="JAJEPW010000030">
    <property type="protein sequence ID" value="MCC2129895.1"/>
    <property type="molecule type" value="Genomic_DNA"/>
</dbReference>
<dbReference type="GO" id="GO:0032259">
    <property type="term" value="P:methylation"/>
    <property type="evidence" value="ECO:0007669"/>
    <property type="project" value="UniProtKB-KW"/>
</dbReference>
<dbReference type="GO" id="GO:0008170">
    <property type="term" value="F:N-methyltransferase activity"/>
    <property type="evidence" value="ECO:0007669"/>
    <property type="project" value="InterPro"/>
</dbReference>
<dbReference type="InterPro" id="IPR051537">
    <property type="entry name" value="DNA_Adenine_Mtase"/>
</dbReference>
<gene>
    <name evidence="8" type="ORF">LKD37_10285</name>
</gene>
<organism evidence="8 9">
    <name type="scientific">Brotocaccenecus cirricatena</name>
    <dbReference type="NCBI Taxonomy" id="3064195"/>
    <lineage>
        <taxon>Bacteria</taxon>
        <taxon>Bacillati</taxon>
        <taxon>Bacillota</taxon>
        <taxon>Clostridia</taxon>
        <taxon>Eubacteriales</taxon>
        <taxon>Oscillospiraceae</taxon>
        <taxon>Brotocaccenecus</taxon>
    </lineage>
</organism>
<sequence length="690" mass="77656">MASIEEKVEEHYKKILDELGIRHYGKTESINRTITDALRSADSKSGGSGNNYPDIQLLLENKTARRIPVMIEAKGLKNRLEKISKSGQIELITYYEKDSKRKDGTIQHHAGDANYSSIMNYAVNGAVHYANAILDSRGYTEVIAIGINGTQMNADGSVQDAECRAYYISEKNNRVPKHIPELDKGWSLLKADNLDRFFAMLDKMTLTEKELEDLRQRTETALETKIKSIHQSLYDNPKLRTALTTNEKLYLFCGLIMVGLTTKGVAPLDVNQFTGNDDQEDNDSTIIITRIRSFLKKKKCGDDKIRMILDLLQPVFKKETLWRPVNGESILKSLFKQVKQDIIPCLESNLHLDFTGKILNSLGDWVHIENDRENDVVLTPRYVTTLMAKLARTNMDSFVWDRAMGSAGFLVSAMDIMIKDAQAKIHDQKELEKKITNIKEHQLLGVEILGNIYILAVLNMILMGDGSSNIYNGDGHDYNNETGKFPATVFLLNPPYSADGKGFNFVQEALEKMTSGYACVLIQENAGSGNGLPYTKKILEKNTLCASVHMSDIFCGKSSVQTAIYVFQVARPHEVDDMVIFIDFSNDGYARQNRKKSSQEVNLRDADHAAERYAEVEAIVLGKKPRTQYYTEENGLVIRDTVSLNGNDWTFAQHKVIDTMPTEEDFRKTVADYLAWKVSQAIKGDGGYGV</sequence>
<comment type="catalytic activity">
    <reaction evidence="6">
        <text>a 2'-deoxyadenosine in DNA + S-adenosyl-L-methionine = an N(6)-methyl-2'-deoxyadenosine in DNA + S-adenosyl-L-homocysteine + H(+)</text>
        <dbReference type="Rhea" id="RHEA:15197"/>
        <dbReference type="Rhea" id="RHEA-COMP:12418"/>
        <dbReference type="Rhea" id="RHEA-COMP:12419"/>
        <dbReference type="ChEBI" id="CHEBI:15378"/>
        <dbReference type="ChEBI" id="CHEBI:57856"/>
        <dbReference type="ChEBI" id="CHEBI:59789"/>
        <dbReference type="ChEBI" id="CHEBI:90615"/>
        <dbReference type="ChEBI" id="CHEBI:90616"/>
        <dbReference type="EC" id="2.1.1.72"/>
    </reaction>
</comment>
<dbReference type="GO" id="GO:0009007">
    <property type="term" value="F:site-specific DNA-methyltransferase (adenine-specific) activity"/>
    <property type="evidence" value="ECO:0007669"/>
    <property type="project" value="UniProtKB-EC"/>
</dbReference>
<dbReference type="Pfam" id="PF02384">
    <property type="entry name" value="N6_Mtase"/>
    <property type="match status" value="1"/>
</dbReference>
<evidence type="ECO:0000313" key="9">
    <source>
        <dbReference type="Proteomes" id="UP001199319"/>
    </source>
</evidence>